<feature type="compositionally biased region" description="Basic residues" evidence="1">
    <location>
        <begin position="266"/>
        <end position="300"/>
    </location>
</feature>
<protein>
    <submittedName>
        <fullName evidence="2">Uncharacterized protein</fullName>
    </submittedName>
</protein>
<feature type="compositionally biased region" description="Polar residues" evidence="1">
    <location>
        <begin position="188"/>
        <end position="209"/>
    </location>
</feature>
<proteinExistence type="predicted"/>
<dbReference type="AlphaFoldDB" id="A0A0K8VRQ0"/>
<reference evidence="2" key="1">
    <citation type="submission" date="2015-06" db="EMBL/GenBank/DDBJ databases">
        <authorList>
            <person name="Hoefler B.C."/>
            <person name="Straight P.D."/>
        </authorList>
    </citation>
    <scope>NUCLEOTIDE SEQUENCE</scope>
</reference>
<evidence type="ECO:0000313" key="2">
    <source>
        <dbReference type="EMBL" id="JAI41576.1"/>
    </source>
</evidence>
<evidence type="ECO:0000256" key="1">
    <source>
        <dbReference type="SAM" id="MobiDB-lite"/>
    </source>
</evidence>
<name>A0A0K8VRQ0_BACLA</name>
<feature type="compositionally biased region" description="Basic and acidic residues" evidence="1">
    <location>
        <begin position="171"/>
        <end position="184"/>
    </location>
</feature>
<dbReference type="EMBL" id="GDHF01010738">
    <property type="protein sequence ID" value="JAI41576.1"/>
    <property type="molecule type" value="Transcribed_RNA"/>
</dbReference>
<accession>A0A0K8VRQ0</accession>
<feature type="non-terminal residue" evidence="2">
    <location>
        <position position="1"/>
    </location>
</feature>
<feature type="compositionally biased region" description="Basic residues" evidence="1">
    <location>
        <begin position="231"/>
        <end position="256"/>
    </location>
</feature>
<feature type="compositionally biased region" description="Polar residues" evidence="1">
    <location>
        <begin position="137"/>
        <end position="154"/>
    </location>
</feature>
<sequence>SSFIAKKCKMKVLILFCLAGVGLLLTAAPAYARTVRKDLSLQRQHPQLNLNNNNNDDRNNKHLQEHPVEALVARLKSEVNAANTLETTLEPPHTTKSAIRFGEKQRTRPNSKFLQRPEDANVLPQHTINNDELELVENTTESPKRQLTTTASDNNKSEAAVDHNGSTAQLRESKTQEVDNEKPAEVAQSGTEVSGTINGKENQISTNNGKGEVNANIKNKKLANNKKVNKVNKNKNRNKKPKQRKTIAPKTNRKVNKGSNKNKQTNSKKKSKKSKPLRKPANRRTRRRNPFRRRPSRRRN</sequence>
<feature type="region of interest" description="Disordered" evidence="1">
    <location>
        <begin position="231"/>
        <end position="300"/>
    </location>
</feature>
<organism evidence="2">
    <name type="scientific">Bactrocera latifrons</name>
    <name type="common">Malaysian fruit fly</name>
    <name type="synonym">Chaetodacus latifrons</name>
    <dbReference type="NCBI Taxonomy" id="174628"/>
    <lineage>
        <taxon>Eukaryota</taxon>
        <taxon>Metazoa</taxon>
        <taxon>Ecdysozoa</taxon>
        <taxon>Arthropoda</taxon>
        <taxon>Hexapoda</taxon>
        <taxon>Insecta</taxon>
        <taxon>Pterygota</taxon>
        <taxon>Neoptera</taxon>
        <taxon>Endopterygota</taxon>
        <taxon>Diptera</taxon>
        <taxon>Brachycera</taxon>
        <taxon>Muscomorpha</taxon>
        <taxon>Tephritoidea</taxon>
        <taxon>Tephritidae</taxon>
        <taxon>Bactrocera</taxon>
        <taxon>Bactrocera</taxon>
    </lineage>
</organism>
<feature type="region of interest" description="Disordered" evidence="1">
    <location>
        <begin position="87"/>
        <end position="214"/>
    </location>
</feature>
<gene>
    <name evidence="2" type="ORF">c0_g2_i1</name>
</gene>